<dbReference type="EMBL" id="GEDV01002676">
    <property type="protein sequence ID" value="JAP85881.1"/>
    <property type="molecule type" value="Transcribed_RNA"/>
</dbReference>
<feature type="region of interest" description="Disordered" evidence="6">
    <location>
        <begin position="477"/>
        <end position="500"/>
    </location>
</feature>
<feature type="region of interest" description="Disordered" evidence="6">
    <location>
        <begin position="2007"/>
        <end position="2028"/>
    </location>
</feature>
<protein>
    <submittedName>
        <fullName evidence="8">Nuclear membrane protein involved in mrna transport</fullName>
    </submittedName>
</protein>
<evidence type="ECO:0000256" key="3">
    <source>
        <dbReference type="ARBA" id="ARBA00022664"/>
    </source>
</evidence>
<evidence type="ECO:0000256" key="6">
    <source>
        <dbReference type="SAM" id="MobiDB-lite"/>
    </source>
</evidence>
<feature type="compositionally biased region" description="Basic and acidic residues" evidence="6">
    <location>
        <begin position="175"/>
        <end position="187"/>
    </location>
</feature>
<feature type="compositionally biased region" description="Low complexity" evidence="6">
    <location>
        <begin position="239"/>
        <end position="269"/>
    </location>
</feature>
<feature type="compositionally biased region" description="Low complexity" evidence="6">
    <location>
        <begin position="1886"/>
        <end position="1895"/>
    </location>
</feature>
<dbReference type="GO" id="GO:0003723">
    <property type="term" value="F:RNA binding"/>
    <property type="evidence" value="ECO:0007669"/>
    <property type="project" value="TreeGrafter"/>
</dbReference>
<dbReference type="GO" id="GO:0036396">
    <property type="term" value="C:RNA N6-methyladenosine methyltransferase complex"/>
    <property type="evidence" value="ECO:0007669"/>
    <property type="project" value="TreeGrafter"/>
</dbReference>
<reference evidence="8" key="1">
    <citation type="journal article" date="2016" name="Ticks Tick Borne Dis.">
        <title>De novo assembly and annotation of the salivary gland transcriptome of Rhipicephalus appendiculatus male and female ticks during blood feeding.</title>
        <authorList>
            <person name="de Castro M.H."/>
            <person name="de Klerk D."/>
            <person name="Pienaar R."/>
            <person name="Latif A.A."/>
            <person name="Rees D.J."/>
            <person name="Mans B.J."/>
        </authorList>
    </citation>
    <scope>NUCLEOTIDE SEQUENCE</scope>
    <source>
        <tissue evidence="8">Salivary glands</tissue>
    </source>
</reference>
<keyword evidence="4" id="KW-0508">mRNA splicing</keyword>
<proteinExistence type="inferred from homology"/>
<dbReference type="InterPro" id="IPR031801">
    <property type="entry name" value="VIR_N"/>
</dbReference>
<feature type="compositionally biased region" description="Basic and acidic residues" evidence="6">
    <location>
        <begin position="276"/>
        <end position="305"/>
    </location>
</feature>
<dbReference type="PANTHER" id="PTHR23185">
    <property type="entry name" value="PROTEIN VIRILIZER HOMOLOG"/>
    <property type="match status" value="1"/>
</dbReference>
<evidence type="ECO:0000256" key="1">
    <source>
        <dbReference type="ARBA" id="ARBA00004123"/>
    </source>
</evidence>
<dbReference type="GO" id="GO:0006397">
    <property type="term" value="P:mRNA processing"/>
    <property type="evidence" value="ECO:0007669"/>
    <property type="project" value="UniProtKB-KW"/>
</dbReference>
<feature type="compositionally biased region" description="Pro residues" evidence="6">
    <location>
        <begin position="343"/>
        <end position="352"/>
    </location>
</feature>
<evidence type="ECO:0000256" key="5">
    <source>
        <dbReference type="ARBA" id="ARBA00023242"/>
    </source>
</evidence>
<feature type="compositionally biased region" description="Acidic residues" evidence="6">
    <location>
        <begin position="382"/>
        <end position="392"/>
    </location>
</feature>
<feature type="region of interest" description="Disordered" evidence="6">
    <location>
        <begin position="174"/>
        <end position="438"/>
    </location>
</feature>
<comment type="subcellular location">
    <subcellularLocation>
        <location evidence="1">Nucleus</location>
    </subcellularLocation>
</comment>
<dbReference type="InterPro" id="IPR026736">
    <property type="entry name" value="Virilizer"/>
</dbReference>
<feature type="compositionally biased region" description="Pro residues" evidence="6">
    <location>
        <begin position="365"/>
        <end position="374"/>
    </location>
</feature>
<accession>A0A131Z6U5</accession>
<feature type="compositionally biased region" description="Low complexity" evidence="6">
    <location>
        <begin position="353"/>
        <end position="364"/>
    </location>
</feature>
<dbReference type="PANTHER" id="PTHR23185:SF0">
    <property type="entry name" value="PROTEIN VIRILIZER HOMOLOG"/>
    <property type="match status" value="1"/>
</dbReference>
<name>A0A131Z6U5_RHIAP</name>
<keyword evidence="5" id="KW-0539">Nucleus</keyword>
<dbReference type="GO" id="GO:0005634">
    <property type="term" value="C:nucleus"/>
    <property type="evidence" value="ECO:0007669"/>
    <property type="project" value="UniProtKB-SubCell"/>
</dbReference>
<feature type="compositionally biased region" description="Basic and acidic residues" evidence="6">
    <location>
        <begin position="481"/>
        <end position="493"/>
    </location>
</feature>
<feature type="region of interest" description="Disordered" evidence="6">
    <location>
        <begin position="1825"/>
        <end position="1898"/>
    </location>
</feature>
<comment type="similarity">
    <text evidence="2">Belongs to the vir family.</text>
</comment>
<feature type="compositionally biased region" description="Basic and acidic residues" evidence="6">
    <location>
        <begin position="312"/>
        <end position="330"/>
    </location>
</feature>
<keyword evidence="3" id="KW-0507">mRNA processing</keyword>
<organism evidence="8">
    <name type="scientific">Rhipicephalus appendiculatus</name>
    <name type="common">Brown ear tick</name>
    <dbReference type="NCBI Taxonomy" id="34631"/>
    <lineage>
        <taxon>Eukaryota</taxon>
        <taxon>Metazoa</taxon>
        <taxon>Ecdysozoa</taxon>
        <taxon>Arthropoda</taxon>
        <taxon>Chelicerata</taxon>
        <taxon>Arachnida</taxon>
        <taxon>Acari</taxon>
        <taxon>Parasitiformes</taxon>
        <taxon>Ixodida</taxon>
        <taxon>Ixodoidea</taxon>
        <taxon>Ixodidae</taxon>
        <taxon>Rhipicephalinae</taxon>
        <taxon>Rhipicephalus</taxon>
        <taxon>Rhipicephalus</taxon>
    </lineage>
</organism>
<evidence type="ECO:0000313" key="8">
    <source>
        <dbReference type="EMBL" id="JAP85881.1"/>
    </source>
</evidence>
<dbReference type="GO" id="GO:0008380">
    <property type="term" value="P:RNA splicing"/>
    <property type="evidence" value="ECO:0007669"/>
    <property type="project" value="UniProtKB-KW"/>
</dbReference>
<evidence type="ECO:0000259" key="7">
    <source>
        <dbReference type="Pfam" id="PF15912"/>
    </source>
</evidence>
<feature type="domain" description="Virilizer N-terminal" evidence="7">
    <location>
        <begin position="4"/>
        <end position="160"/>
    </location>
</feature>
<sequence length="2028" mass="224652">MSDACELLFFDTFSHESNEETNLDLVQFPRPVYIHEIRIIPLGTRVQADFPGGHRLGATNPSEFQVEFFVNDLSKRTASTFEKLGSFEYKQNAEIQFMTKKIPTDGLVLRGWYSAITLAVYGIINKVTREPASPPPPPPPQAALPTKMKEGIPKSKWKLCTMVASWLDSVNNTEETSHRAPDHERSSESSIPLVPLEWSAPGPGATAGSSDHPEGGRHAVPYGDPRAPNYGKSWAAQNSQESSQRSWESSGSSHAQKSGQHQSKGSQQSRFLSPPDSKDRYTPPPMKRDQDHAPAAETSSSDKESSSSGGGKRRDSSHQKDHEDPRRRSSSEGVIRVIDPRRPSTPPMPRPASPIQSPRPRSSPKTPPMTPPRSPCATQSPDEMDDDLDDDREMTPRGPRTPKEEEPDEPESPAKPSPVKMAQSKPAAPRTPPMITNAAPIPTIQTVSAVPPAATVIPMEPIGDSLMEDDDLYENITPDSSPEHFEAGFHEEPDMTPGGNAEEDDDFEAISSEDEPYLSDDIMVGYDDSWKYLSPFDPFQCELSPLKYFKDPSLTPYEIEKAKRGETSADVSEEALKVFDSLSAFTDREHTEKWVEAMENAAVHLSADALVELFGNKELEAAANTLLDWVEEGLSVKAALGQPQPAYKVRHMKAGIRLATVLFLTDKEVVAKMLDRGVPEKLLELFMAPYMSLPLKLQIVRALDAATYGCAGMQILFTRKINAPPDAHVDIPEEAMAEDLNELYQSRRVEPLTGYQILLKLLFLKQSTRATVALTALLRKLHLYDLVCKLRVTVDKIAESTKLCEVKKKDDSGEEYTLLKLDADYCAQQDCSAELDKAAISLDLLCRSYRKARKEMAQPLRYLPAQSRFEAPQTPFDPYPALFKMFKENHLLEMLCVLASSPLSSTHTGITSALRELLAELLKTSPGMLFLLSDHEATNCLHRALLQDESGMEGLEDTVCHQVGIHLVYHLQALKHIDSLLAFHSRGNLKKELDDSDVVSCLHDLYTIIFSDVGRAAVVDVLAMDRNLDALIPFLKSTGDREFDMRLSKSVCSGYATELVLLTVHNSDSAQLLQNYAEILHKLSQQELPQRLQELAAWMEPTLELPSYNHESVGYLMGCVKAAADSAASLPPMLITALRILQHLGLPPQDFRSGESDDEEELKYKYVIMQIFANNGLSSFLTILQKISEEFLKPWHGSASLVGQQGALVVAVLKPVVNLLQFMLGYLISCRGTEFKDTTAVPVLLHTFMLLGMVPPSSPSHSLAQKISVEVIEVLLTYTQPQLSHTETEEALNKSLWTQMISEVLKFTMRGPCTFLTGLTVFSELLPLPLPLHVREPLRAEDIAKVVNSRKLWSAHLHSLSSEIQEIFGTLSYSTCSTIQQLLRRVCVQLSDLTAPSASVVARALLDALHGSLVGPCYGAGEVRCLTPQNWPPTSGTLSLLDHLLFLLTHPPFKMALLHTFKSGGKYMDVFNYMLTLFNLPSDKQGHIQVQECILTLIQAMCDTEIALAPVEGVLPGSTEMVPEASKSNGDEKPDLSQAMKRLVNSLPSKDQLNAICLALVQHLTNSSHSYRTVLLALRILIMLTEHDFGFYAVKTALDKEQLSLWFLFERLSTSFSKDSSDFLSSLSASLQLLRSLSSLDGVMSLGQLRTLHFNAADMANHLAWERRKDPNKHPLQNLHAMIMKKLKKLAEVKDAEEYQEELKKSPEIGDSQFPVNEKALQSLIDGLEDQMELLGEAAVTPEKEVAEPVLPTQDGLSAQFASRIVYVLAEVDERRLNPTYWLSAAIEDTEQEPQQVEVDLVSMMERTLPDFNLNSELDKLVLPGDERVDSTKSPLRSKRKSHTLMGSDGTEPSTKKPFIAPMRGRGLPRVSLGHQSRANDPFRSRPPNTSRPPSTHVDDFVHQLHQRPPGKDIVNVHSCSRDTAGGAMFDVARPGPSRSSSTRLFSPPSLYSRREYSRMDSRDFGPFGMGSARSGSMVPRAIPTWSEGRVSSAAPKVMLLSSNVVPLTAGPSDSQSFGRASSWDSLK</sequence>
<dbReference type="Pfam" id="PF15912">
    <property type="entry name" value="VIR_N"/>
    <property type="match status" value="1"/>
</dbReference>
<evidence type="ECO:0000256" key="4">
    <source>
        <dbReference type="ARBA" id="ARBA00023187"/>
    </source>
</evidence>
<evidence type="ECO:0000256" key="2">
    <source>
        <dbReference type="ARBA" id="ARBA00008371"/>
    </source>
</evidence>